<feature type="domain" description="Rieske" evidence="6">
    <location>
        <begin position="444"/>
        <end position="501"/>
    </location>
</feature>
<dbReference type="AlphaFoldDB" id="A0A1Q4H8J1"/>
<evidence type="ECO:0000313" key="7">
    <source>
        <dbReference type="EMBL" id="PEG51359.1"/>
    </source>
</evidence>
<keyword evidence="8" id="KW-1185">Reference proteome</keyword>
<proteinExistence type="predicted"/>
<dbReference type="SUPFAM" id="SSF51905">
    <property type="entry name" value="FAD/NAD(P)-binding domain"/>
    <property type="match status" value="1"/>
</dbReference>
<dbReference type="Gene3D" id="3.50.50.60">
    <property type="entry name" value="FAD/NAD(P)-binding domain"/>
    <property type="match status" value="1"/>
</dbReference>
<dbReference type="PROSITE" id="PS51296">
    <property type="entry name" value="RIESKE"/>
    <property type="match status" value="1"/>
</dbReference>
<feature type="region of interest" description="Disordered" evidence="5">
    <location>
        <begin position="486"/>
        <end position="512"/>
    </location>
</feature>
<dbReference type="SUPFAM" id="SSF50022">
    <property type="entry name" value="ISP domain"/>
    <property type="match status" value="1"/>
</dbReference>
<name>A0A1Q4H8J1_9MYCO</name>
<dbReference type="EMBL" id="PDCR01000055">
    <property type="protein sequence ID" value="PEG51359.1"/>
    <property type="molecule type" value="Genomic_DNA"/>
</dbReference>
<sequence length="512" mass="54196">MTSLWLDGRPDTPASAPQLDAQHVDVAVVGAGITGLCTALLLARAGKSVLVLEARQVGAGTTGNTTGKLSLLQGTKLSRVSAKHGERLVGDYVTGNTEGRDWLIRYCAEHGVPVQREDAYTYAQSPSGIEDARAEFDACRTAGLPVEWVHDADVPFPFHGGVRLPDQAQLDPVPLLDSFVAELEHRGGSVAQGARVRSVSIGSPLRLTVDAADRSASRTVTAEHCVLATGIPILDRGGFFAKVSPHRSYCVALKVPGDITRAMYLSSDSPTRSIRYAPTPDGERLIVGGGGHTVGRADHAADAVSELVHWAKQHYPGAVQTHNWSAQDYSPIDELPYAGPILPGTRHVWVATGFDKWGLTNGIAAALALSGQILGGHMSWARAFAAWSPHELSGLTTALQHNLEVGYQMAKGWVAPLARHGDPAEGQGLVTGPPWNLRADSVVDGVHRTVSPVCPHLGGIVNWNDADCAWECPLHGSRFAPDGTLLEGPATRGLTPADTHVSHHARGGSARP</sequence>
<dbReference type="Pfam" id="PF01266">
    <property type="entry name" value="DAO"/>
    <property type="match status" value="1"/>
</dbReference>
<dbReference type="InterPro" id="IPR017941">
    <property type="entry name" value="Rieske_2Fe-2S"/>
</dbReference>
<evidence type="ECO:0000313" key="8">
    <source>
        <dbReference type="Proteomes" id="UP000220340"/>
    </source>
</evidence>
<dbReference type="Proteomes" id="UP000220340">
    <property type="component" value="Unassembled WGS sequence"/>
</dbReference>
<keyword evidence="4" id="KW-0411">Iron-sulfur</keyword>
<dbReference type="InterPro" id="IPR036188">
    <property type="entry name" value="FAD/NAD-bd_sf"/>
</dbReference>
<dbReference type="RefSeq" id="WP_073858514.1">
    <property type="nucleotide sequence ID" value="NZ_BAAATC010000015.1"/>
</dbReference>
<dbReference type="Gene3D" id="2.102.10.10">
    <property type="entry name" value="Rieske [2Fe-2S] iron-sulphur domain"/>
    <property type="match status" value="1"/>
</dbReference>
<protein>
    <submittedName>
        <fullName evidence="7">FAD-dependent oxidoreductase</fullName>
    </submittedName>
</protein>
<dbReference type="PANTHER" id="PTHR13847:SF274">
    <property type="entry name" value="RIESKE 2FE-2S IRON-SULFUR PROTEIN YHFW-RELATED"/>
    <property type="match status" value="1"/>
</dbReference>
<dbReference type="Gene3D" id="3.30.9.10">
    <property type="entry name" value="D-Amino Acid Oxidase, subunit A, domain 2"/>
    <property type="match status" value="1"/>
</dbReference>
<dbReference type="GO" id="GO:0051537">
    <property type="term" value="F:2 iron, 2 sulfur cluster binding"/>
    <property type="evidence" value="ECO:0007669"/>
    <property type="project" value="UniProtKB-KW"/>
</dbReference>
<dbReference type="InterPro" id="IPR006076">
    <property type="entry name" value="FAD-dep_OxRdtase"/>
</dbReference>
<dbReference type="PANTHER" id="PTHR13847">
    <property type="entry name" value="SARCOSINE DEHYDROGENASE-RELATED"/>
    <property type="match status" value="1"/>
</dbReference>
<keyword evidence="3" id="KW-0408">Iron</keyword>
<evidence type="ECO:0000256" key="1">
    <source>
        <dbReference type="ARBA" id="ARBA00022714"/>
    </source>
</evidence>
<dbReference type="STRING" id="1801.BRW64_21675"/>
<dbReference type="GO" id="GO:0046872">
    <property type="term" value="F:metal ion binding"/>
    <property type="evidence" value="ECO:0007669"/>
    <property type="project" value="UniProtKB-KW"/>
</dbReference>
<accession>A0A1Q4H8J1</accession>
<evidence type="ECO:0000256" key="2">
    <source>
        <dbReference type="ARBA" id="ARBA00022723"/>
    </source>
</evidence>
<evidence type="ECO:0000256" key="3">
    <source>
        <dbReference type="ARBA" id="ARBA00023004"/>
    </source>
</evidence>
<dbReference type="InterPro" id="IPR036922">
    <property type="entry name" value="Rieske_2Fe-2S_sf"/>
</dbReference>
<comment type="caution">
    <text evidence="7">The sequence shown here is derived from an EMBL/GenBank/DDBJ whole genome shotgun (WGS) entry which is preliminary data.</text>
</comment>
<dbReference type="OrthoDB" id="9767869at2"/>
<keyword evidence="1" id="KW-0001">2Fe-2S</keyword>
<gene>
    <name evidence="7" type="ORF">CRI78_27055</name>
</gene>
<evidence type="ECO:0000256" key="5">
    <source>
        <dbReference type="SAM" id="MobiDB-lite"/>
    </source>
</evidence>
<organism evidence="7 8">
    <name type="scientific">Mycolicibacterium diernhoferi</name>
    <dbReference type="NCBI Taxonomy" id="1801"/>
    <lineage>
        <taxon>Bacteria</taxon>
        <taxon>Bacillati</taxon>
        <taxon>Actinomycetota</taxon>
        <taxon>Actinomycetes</taxon>
        <taxon>Mycobacteriales</taxon>
        <taxon>Mycobacteriaceae</taxon>
        <taxon>Mycolicibacterium</taxon>
    </lineage>
</organism>
<dbReference type="GO" id="GO:0004497">
    <property type="term" value="F:monooxygenase activity"/>
    <property type="evidence" value="ECO:0007669"/>
    <property type="project" value="UniProtKB-ARBA"/>
</dbReference>
<reference evidence="7 8" key="1">
    <citation type="submission" date="2017-10" db="EMBL/GenBank/DDBJ databases">
        <title>The new phylogeny of genus Mycobacterium.</title>
        <authorList>
            <person name="Tortoli E."/>
            <person name="Trovato A."/>
            <person name="Cirillo D.M."/>
        </authorList>
    </citation>
    <scope>NUCLEOTIDE SEQUENCE [LARGE SCALE GENOMIC DNA]</scope>
    <source>
        <strain evidence="7 8">IP141170001</strain>
    </source>
</reference>
<dbReference type="GO" id="GO:0016705">
    <property type="term" value="F:oxidoreductase activity, acting on paired donors, with incorporation or reduction of molecular oxygen"/>
    <property type="evidence" value="ECO:0007669"/>
    <property type="project" value="UniProtKB-ARBA"/>
</dbReference>
<keyword evidence="2" id="KW-0479">Metal-binding</keyword>
<dbReference type="Pfam" id="PF00355">
    <property type="entry name" value="Rieske"/>
    <property type="match status" value="1"/>
</dbReference>
<dbReference type="GO" id="GO:0005737">
    <property type="term" value="C:cytoplasm"/>
    <property type="evidence" value="ECO:0007669"/>
    <property type="project" value="TreeGrafter"/>
</dbReference>
<evidence type="ECO:0000259" key="6">
    <source>
        <dbReference type="PROSITE" id="PS51296"/>
    </source>
</evidence>
<evidence type="ECO:0000256" key="4">
    <source>
        <dbReference type="ARBA" id="ARBA00023014"/>
    </source>
</evidence>